<dbReference type="VEuPathDB" id="FungiDB:jhhlp_007960"/>
<evidence type="ECO:0000313" key="2">
    <source>
        <dbReference type="EMBL" id="PKS05693.1"/>
    </source>
</evidence>
<comment type="caution">
    <text evidence="2">The sequence shown here is derived from an EMBL/GenBank/DDBJ whole genome shotgun (WGS) entry which is preliminary data.</text>
</comment>
<evidence type="ECO:0000256" key="1">
    <source>
        <dbReference type="SAM" id="Phobius"/>
    </source>
</evidence>
<feature type="transmembrane region" description="Helical" evidence="1">
    <location>
        <begin position="53"/>
        <end position="72"/>
    </location>
</feature>
<keyword evidence="3" id="KW-1185">Reference proteome</keyword>
<feature type="transmembrane region" description="Helical" evidence="1">
    <location>
        <begin position="320"/>
        <end position="338"/>
    </location>
</feature>
<dbReference type="AlphaFoldDB" id="A0A2N3MZT8"/>
<feature type="transmembrane region" description="Helical" evidence="1">
    <location>
        <begin position="108"/>
        <end position="128"/>
    </location>
</feature>
<accession>A0A2N3MZT8</accession>
<dbReference type="EMBL" id="NLAX01001142">
    <property type="protein sequence ID" value="PKS05693.1"/>
    <property type="molecule type" value="Genomic_DNA"/>
</dbReference>
<proteinExistence type="predicted"/>
<keyword evidence="1" id="KW-0472">Membrane</keyword>
<reference evidence="2 3" key="1">
    <citation type="journal article" date="2017" name="G3 (Bethesda)">
        <title>First Draft Genome Sequence of the Pathogenic Fungus Lomentospora prolificans (Formerly Scedosporium prolificans).</title>
        <authorList>
            <person name="Luo R."/>
            <person name="Zimin A."/>
            <person name="Workman R."/>
            <person name="Fan Y."/>
            <person name="Pertea G."/>
            <person name="Grossman N."/>
            <person name="Wear M.P."/>
            <person name="Jia B."/>
            <person name="Miller H."/>
            <person name="Casadevall A."/>
            <person name="Timp W."/>
            <person name="Zhang S.X."/>
            <person name="Salzberg S.L."/>
        </authorList>
    </citation>
    <scope>NUCLEOTIDE SEQUENCE [LARGE SCALE GENOMIC DNA]</scope>
    <source>
        <strain evidence="2 3">JHH-5317</strain>
    </source>
</reference>
<dbReference type="OrthoDB" id="5351891at2759"/>
<feature type="transmembrane region" description="Helical" evidence="1">
    <location>
        <begin position="208"/>
        <end position="229"/>
    </location>
</feature>
<gene>
    <name evidence="2" type="ORF">jhhlp_007960</name>
</gene>
<protein>
    <submittedName>
        <fullName evidence="2">Uncharacterized protein</fullName>
    </submittedName>
</protein>
<keyword evidence="1" id="KW-1133">Transmembrane helix</keyword>
<feature type="transmembrane region" description="Helical" evidence="1">
    <location>
        <begin position="283"/>
        <end position="308"/>
    </location>
</feature>
<organism evidence="2 3">
    <name type="scientific">Lomentospora prolificans</name>
    <dbReference type="NCBI Taxonomy" id="41688"/>
    <lineage>
        <taxon>Eukaryota</taxon>
        <taxon>Fungi</taxon>
        <taxon>Dikarya</taxon>
        <taxon>Ascomycota</taxon>
        <taxon>Pezizomycotina</taxon>
        <taxon>Sordariomycetes</taxon>
        <taxon>Hypocreomycetidae</taxon>
        <taxon>Microascales</taxon>
        <taxon>Microascaceae</taxon>
        <taxon>Lomentospora</taxon>
    </lineage>
</organism>
<evidence type="ECO:0000313" key="3">
    <source>
        <dbReference type="Proteomes" id="UP000233524"/>
    </source>
</evidence>
<dbReference type="Proteomes" id="UP000233524">
    <property type="component" value="Unassembled WGS sequence"/>
</dbReference>
<sequence length="393" mass="43456">MDCHLSPDADIQLEGGISLPLSYFNLTEHVQPCLEKGAATYIRPDHGGSLLPWPYALALLMIHLPVTTLRVTRWPKVQALSIVLAVVSIFLTAQAYTTHLEPKYVMVWMPLFIILDIGAMMQLAYLIIDETGIVLLWCAMKNTFGLFRLRGAHTSQRQITRWRQSASELDHPQTAYNNNSTVQTVSLPPTVPRGYDLASKAWLTTLSFLLMLTLIGLQLAGLAYAALAIRRLPGDKDMEAKWCSPVFQGARSIIADCEIQDVHPGENETVYCAKLPGRDQKRWLAATVAILSLSLVAQLIDATILLFASRRVKRPWLSMFFGNLILLGVMGVSVYNSLRVPVDMSKGVWVFKALPGGQAQVCEANLRGPGIRGEIIGWTDGFLASWGDAYYGA</sequence>
<name>A0A2N3MZT8_9PEZI</name>
<dbReference type="InParanoid" id="A0A2N3MZT8"/>
<keyword evidence="1" id="KW-0812">Transmembrane</keyword>
<feature type="transmembrane region" description="Helical" evidence="1">
    <location>
        <begin position="79"/>
        <end position="96"/>
    </location>
</feature>